<feature type="compositionally biased region" description="Low complexity" evidence="10">
    <location>
        <begin position="348"/>
        <end position="399"/>
    </location>
</feature>
<feature type="compositionally biased region" description="Low complexity" evidence="10">
    <location>
        <begin position="315"/>
        <end position="327"/>
    </location>
</feature>
<feature type="non-terminal residue" evidence="11">
    <location>
        <position position="408"/>
    </location>
</feature>
<dbReference type="InterPro" id="IPR036060">
    <property type="entry name" value="Znf_C2H2C_sf"/>
</dbReference>
<keyword evidence="7" id="KW-0805">Transcription regulation</keyword>
<feature type="compositionally biased region" description="Basic and acidic residues" evidence="10">
    <location>
        <begin position="232"/>
        <end position="243"/>
    </location>
</feature>
<dbReference type="Pfam" id="PF01530">
    <property type="entry name" value="zf-C2HC"/>
    <property type="match status" value="2"/>
</dbReference>
<keyword evidence="12" id="KW-1185">Reference proteome</keyword>
<accession>A0A7R9L9F9</accession>
<proteinExistence type="inferred from homology"/>
<dbReference type="PANTHER" id="PTHR10816">
    <property type="entry name" value="MYELIN TRANSCRIPTION FACTOR 1-RELATED"/>
    <property type="match status" value="1"/>
</dbReference>
<dbReference type="GO" id="GO:0000981">
    <property type="term" value="F:DNA-binding transcription factor activity, RNA polymerase II-specific"/>
    <property type="evidence" value="ECO:0007669"/>
    <property type="project" value="TreeGrafter"/>
</dbReference>
<name>A0A7R9L9F9_9ACAR</name>
<dbReference type="GO" id="GO:0000978">
    <property type="term" value="F:RNA polymerase II cis-regulatory region sequence-specific DNA binding"/>
    <property type="evidence" value="ECO:0007669"/>
    <property type="project" value="TreeGrafter"/>
</dbReference>
<dbReference type="SUPFAM" id="SSF103637">
    <property type="entry name" value="CCHHC domain"/>
    <property type="match status" value="2"/>
</dbReference>
<keyword evidence="9" id="KW-0539">Nucleus</keyword>
<dbReference type="FunFam" id="4.10.320.30:FF:000001">
    <property type="entry name" value="Myelin transcription factor 1-like, a"/>
    <property type="match status" value="2"/>
</dbReference>
<dbReference type="EMBL" id="CAJPIZ010019642">
    <property type="protein sequence ID" value="CAG2117003.1"/>
    <property type="molecule type" value="Genomic_DNA"/>
</dbReference>
<evidence type="ECO:0000256" key="5">
    <source>
        <dbReference type="ARBA" id="ARBA00022771"/>
    </source>
</evidence>
<protein>
    <recommendedName>
        <fullName evidence="13">Myelin transcription factor 1-like protein</fullName>
    </recommendedName>
</protein>
<evidence type="ECO:0000256" key="2">
    <source>
        <dbReference type="ARBA" id="ARBA00010194"/>
    </source>
</evidence>
<dbReference type="PROSITE" id="PS51802">
    <property type="entry name" value="ZF_CCHHC"/>
    <property type="match status" value="2"/>
</dbReference>
<evidence type="ECO:0000313" key="11">
    <source>
        <dbReference type="EMBL" id="CAD7637368.1"/>
    </source>
</evidence>
<evidence type="ECO:0000256" key="6">
    <source>
        <dbReference type="ARBA" id="ARBA00022833"/>
    </source>
</evidence>
<reference evidence="11" key="1">
    <citation type="submission" date="2020-11" db="EMBL/GenBank/DDBJ databases">
        <authorList>
            <person name="Tran Van P."/>
        </authorList>
    </citation>
    <scope>NUCLEOTIDE SEQUENCE</scope>
</reference>
<sequence>DTKCPTPGCNGSGHSTGLYSHHRSLSGCPRKSQITPEILALHETILKCPTPGCNGRGHVNSSRNSHRSLSGCPMAAMEKMCQKEKGSKIVVVPSCLSVTPTASPAPQPMPTTLPVAICPPVMTTTSDRVLRPMCFVKQLDLPGKYNSGQTASYATPRTNLAKELEKYSKPQSEVDYPLGGGGGGPVAVNTGAPYCRPILAKPNKMLSNEHNIHNPNAFRPNESHDSSPVIDQRTHNYKTEHTYDSCQMISSDSHRRNSSVLDLSTKSDDSDSSSMDVPLRANKITESCRYSRRSNGSVDYRESSPLSEPLDFSATTHTSHNNNNNTTLCVKSESISGSPPHPQLTQHSPNSVSLLSSPPLSSSVNASVGANNSSSLLSHNYLPLRSPSPEESSSVRSYSNNTDDYSDC</sequence>
<feature type="compositionally biased region" description="Polar residues" evidence="10">
    <location>
        <begin position="333"/>
        <end position="347"/>
    </location>
</feature>
<evidence type="ECO:0000256" key="4">
    <source>
        <dbReference type="ARBA" id="ARBA00022737"/>
    </source>
</evidence>
<feature type="non-terminal residue" evidence="11">
    <location>
        <position position="1"/>
    </location>
</feature>
<keyword evidence="5" id="KW-0863">Zinc-finger</keyword>
<dbReference type="PANTHER" id="PTHR10816:SF15">
    <property type="entry name" value="MYELIN TRANSCRIPTION FACTOR 1-LIKE PROTEIN"/>
    <property type="match status" value="1"/>
</dbReference>
<feature type="region of interest" description="Disordered" evidence="10">
    <location>
        <begin position="207"/>
        <end position="408"/>
    </location>
</feature>
<comment type="similarity">
    <text evidence="2">Belongs to the MYT1 family.</text>
</comment>
<dbReference type="GO" id="GO:0007399">
    <property type="term" value="P:nervous system development"/>
    <property type="evidence" value="ECO:0007669"/>
    <property type="project" value="UniProtKB-KW"/>
</dbReference>
<evidence type="ECO:0000256" key="9">
    <source>
        <dbReference type="ARBA" id="ARBA00023242"/>
    </source>
</evidence>
<keyword evidence="4" id="KW-0677">Repeat</keyword>
<dbReference type="Proteomes" id="UP000759131">
    <property type="component" value="Unassembled WGS sequence"/>
</dbReference>
<organism evidence="11">
    <name type="scientific">Medioppia subpectinata</name>
    <dbReference type="NCBI Taxonomy" id="1979941"/>
    <lineage>
        <taxon>Eukaryota</taxon>
        <taxon>Metazoa</taxon>
        <taxon>Ecdysozoa</taxon>
        <taxon>Arthropoda</taxon>
        <taxon>Chelicerata</taxon>
        <taxon>Arachnida</taxon>
        <taxon>Acari</taxon>
        <taxon>Acariformes</taxon>
        <taxon>Sarcoptiformes</taxon>
        <taxon>Oribatida</taxon>
        <taxon>Brachypylina</taxon>
        <taxon>Oppioidea</taxon>
        <taxon>Oppiidae</taxon>
        <taxon>Medioppia</taxon>
    </lineage>
</organism>
<keyword evidence="8" id="KW-0804">Transcription</keyword>
<evidence type="ECO:0000256" key="3">
    <source>
        <dbReference type="ARBA" id="ARBA00022723"/>
    </source>
</evidence>
<dbReference type="GO" id="GO:0008270">
    <property type="term" value="F:zinc ion binding"/>
    <property type="evidence" value="ECO:0007669"/>
    <property type="project" value="UniProtKB-KW"/>
</dbReference>
<dbReference type="OrthoDB" id="10069059at2759"/>
<evidence type="ECO:0008006" key="13">
    <source>
        <dbReference type="Google" id="ProtNLM"/>
    </source>
</evidence>
<dbReference type="EMBL" id="OC874217">
    <property type="protein sequence ID" value="CAD7637368.1"/>
    <property type="molecule type" value="Genomic_DNA"/>
</dbReference>
<gene>
    <name evidence="11" type="ORF">OSB1V03_LOCUS16958</name>
</gene>
<evidence type="ECO:0000256" key="7">
    <source>
        <dbReference type="ARBA" id="ARBA00023015"/>
    </source>
</evidence>
<evidence type="ECO:0000256" key="10">
    <source>
        <dbReference type="SAM" id="MobiDB-lite"/>
    </source>
</evidence>
<dbReference type="GO" id="GO:0005634">
    <property type="term" value="C:nucleus"/>
    <property type="evidence" value="ECO:0007669"/>
    <property type="project" value="UniProtKB-SubCell"/>
</dbReference>
<keyword evidence="6" id="KW-0862">Zinc</keyword>
<dbReference type="InterPro" id="IPR002515">
    <property type="entry name" value="Znf_C2H2C"/>
</dbReference>
<evidence type="ECO:0000256" key="8">
    <source>
        <dbReference type="ARBA" id="ARBA00023163"/>
    </source>
</evidence>
<dbReference type="AlphaFoldDB" id="A0A7R9L9F9"/>
<comment type="subcellular location">
    <subcellularLocation>
        <location evidence="1">Nucleus</location>
    </subcellularLocation>
</comment>
<keyword evidence="3" id="KW-0479">Metal-binding</keyword>
<dbReference type="Gene3D" id="4.10.320.30">
    <property type="match status" value="2"/>
</dbReference>
<evidence type="ECO:0000256" key="1">
    <source>
        <dbReference type="ARBA" id="ARBA00004123"/>
    </source>
</evidence>
<evidence type="ECO:0000313" key="12">
    <source>
        <dbReference type="Proteomes" id="UP000759131"/>
    </source>
</evidence>